<dbReference type="EMBL" id="JAPZBS010000005">
    <property type="protein sequence ID" value="KAJ5370137.1"/>
    <property type="molecule type" value="Genomic_DNA"/>
</dbReference>
<gene>
    <name evidence="3" type="ORF">N7496_006229</name>
</gene>
<dbReference type="AlphaFoldDB" id="A0A9W9V650"/>
<keyword evidence="2" id="KW-0732">Signal</keyword>
<reference evidence="3" key="1">
    <citation type="submission" date="2022-11" db="EMBL/GenBank/DDBJ databases">
        <authorList>
            <person name="Petersen C."/>
        </authorList>
    </citation>
    <scope>NUCLEOTIDE SEQUENCE</scope>
    <source>
        <strain evidence="3">IBT 29864</strain>
    </source>
</reference>
<evidence type="ECO:0000256" key="1">
    <source>
        <dbReference type="SAM" id="MobiDB-lite"/>
    </source>
</evidence>
<evidence type="ECO:0000313" key="3">
    <source>
        <dbReference type="EMBL" id="KAJ5370137.1"/>
    </source>
</evidence>
<dbReference type="OrthoDB" id="4359732at2759"/>
<accession>A0A9W9V650</accession>
<dbReference type="Proteomes" id="UP001147782">
    <property type="component" value="Unassembled WGS sequence"/>
</dbReference>
<feature type="region of interest" description="Disordered" evidence="1">
    <location>
        <begin position="141"/>
        <end position="164"/>
    </location>
</feature>
<feature type="chain" id="PRO_5040848097" evidence="2">
    <location>
        <begin position="18"/>
        <end position="194"/>
    </location>
</feature>
<evidence type="ECO:0000256" key="2">
    <source>
        <dbReference type="SAM" id="SignalP"/>
    </source>
</evidence>
<proteinExistence type="predicted"/>
<protein>
    <submittedName>
        <fullName evidence="3">Uncharacterized protein</fullName>
    </submittedName>
</protein>
<comment type="caution">
    <text evidence="3">The sequence shown here is derived from an EMBL/GenBank/DDBJ whole genome shotgun (WGS) entry which is preliminary data.</text>
</comment>
<sequence length="194" mass="19588">MLLQTLITTLLPAVALAIPASQTTSNDGEDAYGIPSSVIATIFNDPSSIDAAYFEASLTTWLSYVANHPAFASSVLAEEEAGIKPSWYSNEPESVKEYFSTRDEAIESYYAKASSSYCATASVLTTDISGTVVPLCTAGSEADSTSGSSITSNSASASGSQLGSTSTGGVPAAATGLAMGLAGTMAILGLAVAL</sequence>
<dbReference type="RefSeq" id="XP_056554571.1">
    <property type="nucleotide sequence ID" value="XM_056699158.1"/>
</dbReference>
<feature type="signal peptide" evidence="2">
    <location>
        <begin position="1"/>
        <end position="17"/>
    </location>
</feature>
<keyword evidence="4" id="KW-1185">Reference proteome</keyword>
<reference evidence="3" key="2">
    <citation type="journal article" date="2023" name="IMA Fungus">
        <title>Comparative genomic study of the Penicillium genus elucidates a diverse pangenome and 15 lateral gene transfer events.</title>
        <authorList>
            <person name="Petersen C."/>
            <person name="Sorensen T."/>
            <person name="Nielsen M.R."/>
            <person name="Sondergaard T.E."/>
            <person name="Sorensen J.L."/>
            <person name="Fitzpatrick D.A."/>
            <person name="Frisvad J.C."/>
            <person name="Nielsen K.L."/>
        </authorList>
    </citation>
    <scope>NUCLEOTIDE SEQUENCE</scope>
    <source>
        <strain evidence="3">IBT 29864</strain>
    </source>
</reference>
<dbReference type="GeneID" id="81438337"/>
<name>A0A9W9V650_9EURO</name>
<evidence type="ECO:0000313" key="4">
    <source>
        <dbReference type="Proteomes" id="UP001147782"/>
    </source>
</evidence>
<organism evidence="3 4">
    <name type="scientific">Penicillium cataractarum</name>
    <dbReference type="NCBI Taxonomy" id="2100454"/>
    <lineage>
        <taxon>Eukaryota</taxon>
        <taxon>Fungi</taxon>
        <taxon>Dikarya</taxon>
        <taxon>Ascomycota</taxon>
        <taxon>Pezizomycotina</taxon>
        <taxon>Eurotiomycetes</taxon>
        <taxon>Eurotiomycetidae</taxon>
        <taxon>Eurotiales</taxon>
        <taxon>Aspergillaceae</taxon>
        <taxon>Penicillium</taxon>
    </lineage>
</organism>